<feature type="transmembrane region" description="Helical" evidence="10">
    <location>
        <begin position="51"/>
        <end position="74"/>
    </location>
</feature>
<evidence type="ECO:0000256" key="9">
    <source>
        <dbReference type="SAM" id="MobiDB-lite"/>
    </source>
</evidence>
<evidence type="ECO:0000256" key="5">
    <source>
        <dbReference type="ARBA" id="ARBA00023040"/>
    </source>
</evidence>
<dbReference type="OrthoDB" id="5985387at2759"/>
<evidence type="ECO:0000313" key="12">
    <source>
        <dbReference type="EMBL" id="CAB3400742.1"/>
    </source>
</evidence>
<evidence type="ECO:0000256" key="2">
    <source>
        <dbReference type="ARBA" id="ARBA00022475"/>
    </source>
</evidence>
<evidence type="ECO:0000313" key="13">
    <source>
        <dbReference type="Proteomes" id="UP000494206"/>
    </source>
</evidence>
<dbReference type="CDD" id="cd00637">
    <property type="entry name" value="7tm_classA_rhodopsin-like"/>
    <property type="match status" value="1"/>
</dbReference>
<dbReference type="InterPro" id="IPR017452">
    <property type="entry name" value="GPCR_Rhodpsn_7TM"/>
</dbReference>
<accession>A0A8S1EN20</accession>
<feature type="compositionally biased region" description="Basic and acidic residues" evidence="9">
    <location>
        <begin position="478"/>
        <end position="488"/>
    </location>
</feature>
<keyword evidence="8" id="KW-0807">Transducer</keyword>
<reference evidence="12 13" key="1">
    <citation type="submission" date="2020-04" db="EMBL/GenBank/DDBJ databases">
        <authorList>
            <person name="Laetsch R D."/>
            <person name="Stevens L."/>
            <person name="Kumar S."/>
            <person name="Blaxter L. M."/>
        </authorList>
    </citation>
    <scope>NUCLEOTIDE SEQUENCE [LARGE SCALE GENOMIC DNA]</scope>
</reference>
<dbReference type="Gene3D" id="1.20.1070.10">
    <property type="entry name" value="Rhodopsin 7-helix transmembrane proteins"/>
    <property type="match status" value="1"/>
</dbReference>
<evidence type="ECO:0000256" key="4">
    <source>
        <dbReference type="ARBA" id="ARBA00022989"/>
    </source>
</evidence>
<dbReference type="PANTHER" id="PTHR24249:SF424">
    <property type="entry name" value="G-PROTEIN COUPLED RECEPTORS FAMILY 1 PROFILE DOMAIN-CONTAINING PROTEIN"/>
    <property type="match status" value="1"/>
</dbReference>
<dbReference type="Proteomes" id="UP000494206">
    <property type="component" value="Unassembled WGS sequence"/>
</dbReference>
<evidence type="ECO:0000256" key="6">
    <source>
        <dbReference type="ARBA" id="ARBA00023136"/>
    </source>
</evidence>
<feature type="transmembrane region" description="Helical" evidence="10">
    <location>
        <begin position="94"/>
        <end position="118"/>
    </location>
</feature>
<dbReference type="AlphaFoldDB" id="A0A8S1EN20"/>
<evidence type="ECO:0000256" key="8">
    <source>
        <dbReference type="ARBA" id="ARBA00023224"/>
    </source>
</evidence>
<dbReference type="PRINTS" id="PR00237">
    <property type="entry name" value="GPCRRHODOPSN"/>
</dbReference>
<dbReference type="EMBL" id="CADEPM010000002">
    <property type="protein sequence ID" value="CAB3400742.1"/>
    <property type="molecule type" value="Genomic_DNA"/>
</dbReference>
<gene>
    <name evidence="12" type="ORF">CBOVIS_LOCUS3614</name>
</gene>
<keyword evidence="2" id="KW-1003">Cell membrane</keyword>
<feature type="transmembrane region" description="Helical" evidence="10">
    <location>
        <begin position="309"/>
        <end position="330"/>
    </location>
</feature>
<dbReference type="PROSITE" id="PS50262">
    <property type="entry name" value="G_PROTEIN_RECEP_F1_2"/>
    <property type="match status" value="1"/>
</dbReference>
<keyword evidence="4 10" id="KW-1133">Transmembrane helix</keyword>
<dbReference type="Pfam" id="PF00001">
    <property type="entry name" value="7tm_1"/>
    <property type="match status" value="1"/>
</dbReference>
<dbReference type="InterPro" id="IPR000276">
    <property type="entry name" value="GPCR_Rhodpsn"/>
</dbReference>
<evidence type="ECO:0000256" key="10">
    <source>
        <dbReference type="SAM" id="Phobius"/>
    </source>
</evidence>
<comment type="subcellular location">
    <subcellularLocation>
        <location evidence="1">Cell membrane</location>
        <topology evidence="1">Multi-pass membrane protein</topology>
    </subcellularLocation>
</comment>
<feature type="region of interest" description="Disordered" evidence="9">
    <location>
        <begin position="554"/>
        <end position="580"/>
    </location>
</feature>
<sequence length="609" mass="68846">MSSNSTNRVGLVDVLIFGGLESVGVCAIVGNLALIIVLLNNKYLHRASFILMLNLAIADVIHGFVTTCHFYPPILLQKMHIGELAIRLFNITDWTAWAITLTHMSAICIDRLIAIILYGRYNVLVTVQRIRTFSISCWIVFLSTNVTLFFLHACCMIRPLESLNYYSFGYSETKKFNVYVLTYTPLEILTILILSFSNPITLVQLYRRHKRKIALRQQGTTKSVSTSSSSLLKQQRSQWQRASTMLLEMSMKMGSKHLTNDVREMAGRRANRQQQRILLQITVVALIFYGYMTAYYISYYSRFQSTAVMIFNSYFYSITHMINPVIYFSLNKEMRAQFKSAIKDFIKWFDCKKKDPYGFANSSTKVNHSTKITATAHRSESCSETSPLFSSNNHYKSTCRIQKDVPSIDEETGNESAEIQAIVDNASQEQSDQCSSPQSDEYVFPPSDLPTNKMNAKDRSAFINQLVSALKFTSSKSLSKENHEDERPRRKLDKSATTSDINSIIKQKYIHFSNTIQVISRDSIGNLMPENKFMSIGSLEGSCLLNDVSGSISESTSATNNKSSNLTRSSSTSSRTMFDTSTNFESGTALLIRGEAELDVDDDDEIAYL</sequence>
<name>A0A8S1EN20_9PELO</name>
<feature type="transmembrane region" description="Helical" evidence="10">
    <location>
        <begin position="15"/>
        <end position="39"/>
    </location>
</feature>
<dbReference type="InterPro" id="IPR050569">
    <property type="entry name" value="TAAR"/>
</dbReference>
<keyword evidence="5" id="KW-0297">G-protein coupled receptor</keyword>
<dbReference type="GO" id="GO:0005886">
    <property type="term" value="C:plasma membrane"/>
    <property type="evidence" value="ECO:0007669"/>
    <property type="project" value="UniProtKB-SubCell"/>
</dbReference>
<evidence type="ECO:0000256" key="7">
    <source>
        <dbReference type="ARBA" id="ARBA00023170"/>
    </source>
</evidence>
<evidence type="ECO:0000256" key="3">
    <source>
        <dbReference type="ARBA" id="ARBA00022692"/>
    </source>
</evidence>
<evidence type="ECO:0000259" key="11">
    <source>
        <dbReference type="PROSITE" id="PS50262"/>
    </source>
</evidence>
<comment type="caution">
    <text evidence="12">The sequence shown here is derived from an EMBL/GenBank/DDBJ whole genome shotgun (WGS) entry which is preliminary data.</text>
</comment>
<keyword evidence="3 10" id="KW-0812">Transmembrane</keyword>
<keyword evidence="6 10" id="KW-0472">Membrane</keyword>
<keyword evidence="7" id="KW-0675">Receptor</keyword>
<feature type="transmembrane region" description="Helical" evidence="10">
    <location>
        <begin position="180"/>
        <end position="206"/>
    </location>
</feature>
<organism evidence="12 13">
    <name type="scientific">Caenorhabditis bovis</name>
    <dbReference type="NCBI Taxonomy" id="2654633"/>
    <lineage>
        <taxon>Eukaryota</taxon>
        <taxon>Metazoa</taxon>
        <taxon>Ecdysozoa</taxon>
        <taxon>Nematoda</taxon>
        <taxon>Chromadorea</taxon>
        <taxon>Rhabditida</taxon>
        <taxon>Rhabditina</taxon>
        <taxon>Rhabditomorpha</taxon>
        <taxon>Rhabditoidea</taxon>
        <taxon>Rhabditidae</taxon>
        <taxon>Peloderinae</taxon>
        <taxon>Caenorhabditis</taxon>
    </lineage>
</organism>
<dbReference type="GO" id="GO:0004930">
    <property type="term" value="F:G protein-coupled receptor activity"/>
    <property type="evidence" value="ECO:0007669"/>
    <property type="project" value="UniProtKB-KW"/>
</dbReference>
<evidence type="ECO:0000256" key="1">
    <source>
        <dbReference type="ARBA" id="ARBA00004651"/>
    </source>
</evidence>
<feature type="transmembrane region" description="Helical" evidence="10">
    <location>
        <begin position="138"/>
        <end position="160"/>
    </location>
</feature>
<feature type="compositionally biased region" description="Polar residues" evidence="9">
    <location>
        <begin position="425"/>
        <end position="439"/>
    </location>
</feature>
<feature type="domain" description="G-protein coupled receptors family 1 profile" evidence="11">
    <location>
        <begin position="30"/>
        <end position="327"/>
    </location>
</feature>
<dbReference type="PANTHER" id="PTHR24249">
    <property type="entry name" value="HISTAMINE RECEPTOR-RELATED G-PROTEIN COUPLED RECEPTOR"/>
    <property type="match status" value="1"/>
</dbReference>
<feature type="transmembrane region" description="Helical" evidence="10">
    <location>
        <begin position="277"/>
        <end position="297"/>
    </location>
</feature>
<proteinExistence type="predicted"/>
<dbReference type="SUPFAM" id="SSF81321">
    <property type="entry name" value="Family A G protein-coupled receptor-like"/>
    <property type="match status" value="1"/>
</dbReference>
<feature type="region of interest" description="Disordered" evidence="9">
    <location>
        <begin position="425"/>
        <end position="454"/>
    </location>
</feature>
<feature type="region of interest" description="Disordered" evidence="9">
    <location>
        <begin position="475"/>
        <end position="498"/>
    </location>
</feature>
<protein>
    <recommendedName>
        <fullName evidence="11">G-protein coupled receptors family 1 profile domain-containing protein</fullName>
    </recommendedName>
</protein>
<keyword evidence="13" id="KW-1185">Reference proteome</keyword>
<feature type="compositionally biased region" description="Low complexity" evidence="9">
    <location>
        <begin position="559"/>
        <end position="580"/>
    </location>
</feature>